<evidence type="ECO:0000313" key="4">
    <source>
        <dbReference type="EMBL" id="PCI79048.1"/>
    </source>
</evidence>
<gene>
    <name evidence="4" type="ORF">COB20_05530</name>
</gene>
<feature type="binding site" evidence="2">
    <location>
        <begin position="144"/>
        <end position="148"/>
    </location>
    <ligand>
        <name>ATP</name>
        <dbReference type="ChEBI" id="CHEBI:30616"/>
    </ligand>
</feature>
<evidence type="ECO:0000256" key="2">
    <source>
        <dbReference type="PIRSR" id="PIRSR000705-3"/>
    </source>
</evidence>
<keyword evidence="4" id="KW-0808">Transferase</keyword>
<evidence type="ECO:0000256" key="1">
    <source>
        <dbReference type="PIRSR" id="PIRSR000705-1"/>
    </source>
</evidence>
<accession>A0A2A4X8V0</accession>
<comment type="caution">
    <text evidence="4">The sequence shown here is derived from an EMBL/GenBank/DDBJ whole genome shotgun (WGS) entry which is preliminary data.</text>
</comment>
<dbReference type="SUPFAM" id="SSF52540">
    <property type="entry name" value="P-loop containing nucleoside triphosphate hydrolases"/>
    <property type="match status" value="1"/>
</dbReference>
<dbReference type="GO" id="GO:0019136">
    <property type="term" value="F:deoxynucleoside kinase activity"/>
    <property type="evidence" value="ECO:0007669"/>
    <property type="project" value="InterPro"/>
</dbReference>
<dbReference type="PANTHER" id="PTHR10513">
    <property type="entry name" value="DEOXYNUCLEOSIDE KINASE"/>
    <property type="match status" value="1"/>
</dbReference>
<keyword evidence="2" id="KW-0547">Nucleotide-binding</keyword>
<proteinExistence type="predicted"/>
<keyword evidence="2" id="KW-0067">ATP-binding</keyword>
<evidence type="ECO:0000259" key="3">
    <source>
        <dbReference type="Pfam" id="PF01712"/>
    </source>
</evidence>
<dbReference type="PIRSF" id="PIRSF000705">
    <property type="entry name" value="DNK"/>
    <property type="match status" value="1"/>
</dbReference>
<organism evidence="4 5">
    <name type="scientific">SAR86 cluster bacterium</name>
    <dbReference type="NCBI Taxonomy" id="2030880"/>
    <lineage>
        <taxon>Bacteria</taxon>
        <taxon>Pseudomonadati</taxon>
        <taxon>Pseudomonadota</taxon>
        <taxon>Gammaproteobacteria</taxon>
        <taxon>SAR86 cluster</taxon>
    </lineage>
</organism>
<dbReference type="InterPro" id="IPR031314">
    <property type="entry name" value="DNK_dom"/>
</dbReference>
<dbReference type="InterPro" id="IPR050566">
    <property type="entry name" value="Deoxyribonucleoside_kinase"/>
</dbReference>
<dbReference type="AlphaFoldDB" id="A0A2A4X8V0"/>
<dbReference type="GO" id="GO:0005524">
    <property type="term" value="F:ATP binding"/>
    <property type="evidence" value="ECO:0007669"/>
    <property type="project" value="UniProtKB-KW"/>
</dbReference>
<protein>
    <submittedName>
        <fullName evidence="4">Deoxynucleoside kinase</fullName>
    </submittedName>
</protein>
<evidence type="ECO:0000313" key="5">
    <source>
        <dbReference type="Proteomes" id="UP000218767"/>
    </source>
</evidence>
<dbReference type="CDD" id="cd01673">
    <property type="entry name" value="dNK"/>
    <property type="match status" value="1"/>
</dbReference>
<dbReference type="Gene3D" id="3.40.50.300">
    <property type="entry name" value="P-loop containing nucleotide triphosphate hydrolases"/>
    <property type="match status" value="1"/>
</dbReference>
<dbReference type="Proteomes" id="UP000218767">
    <property type="component" value="Unassembled WGS sequence"/>
</dbReference>
<dbReference type="PANTHER" id="PTHR10513:SF46">
    <property type="entry name" value="DEOXYGUANOSINE KINASE"/>
    <property type="match status" value="1"/>
</dbReference>
<dbReference type="GO" id="GO:0005737">
    <property type="term" value="C:cytoplasm"/>
    <property type="evidence" value="ECO:0007669"/>
    <property type="project" value="TreeGrafter"/>
</dbReference>
<dbReference type="EMBL" id="NVUL01000022">
    <property type="protein sequence ID" value="PCI79048.1"/>
    <property type="molecule type" value="Genomic_DNA"/>
</dbReference>
<name>A0A2A4X8V0_9GAMM</name>
<dbReference type="InterPro" id="IPR002624">
    <property type="entry name" value="DCK/DGK"/>
</dbReference>
<keyword evidence="4" id="KW-0418">Kinase</keyword>
<feature type="domain" description="Deoxynucleoside kinase" evidence="3">
    <location>
        <begin position="14"/>
        <end position="204"/>
    </location>
</feature>
<sequence length="221" mass="25710">MTQGDFTKAAPRYIAVEGPIGVGKTTLTKRLADSFNYELLLEKSEENPFLDRFYQNPKQHALSTQLFFLFQRAQQIQDLRQNDLFEPVRVADFLIEKDQLFAQQNLEPDEFELYLNVYRHLTIDAPVPDLVIYLQAPTNVLLDRIQKRAVESEQLIELTYLENLNEAYAEFFHYYDKSPLLIVNSEDIDIANNEDDYQQLVKRIVSAGAGTHYFNPRPSLI</sequence>
<feature type="binding site" evidence="2">
    <location>
        <begin position="18"/>
        <end position="26"/>
    </location>
    <ligand>
        <name>ATP</name>
        <dbReference type="ChEBI" id="CHEBI:30616"/>
    </ligand>
</feature>
<reference evidence="5" key="1">
    <citation type="submission" date="2017-08" db="EMBL/GenBank/DDBJ databases">
        <title>A dynamic microbial community with high functional redundancy inhabits the cold, oxic subseafloor aquifer.</title>
        <authorList>
            <person name="Tully B.J."/>
            <person name="Wheat C.G."/>
            <person name="Glazer B.T."/>
            <person name="Huber J.A."/>
        </authorList>
    </citation>
    <scope>NUCLEOTIDE SEQUENCE [LARGE SCALE GENOMIC DNA]</scope>
</reference>
<feature type="active site" description="Proton acceptor" evidence="1">
    <location>
        <position position="92"/>
    </location>
</feature>
<dbReference type="InterPro" id="IPR027417">
    <property type="entry name" value="P-loop_NTPase"/>
</dbReference>
<dbReference type="Pfam" id="PF01712">
    <property type="entry name" value="dNK"/>
    <property type="match status" value="1"/>
</dbReference>